<dbReference type="InterPro" id="IPR013467">
    <property type="entry name" value="HNH78-like"/>
</dbReference>
<dbReference type="AlphaFoldDB" id="A0AAJ0YAI4"/>
<dbReference type="NCBIfam" id="NF041761">
    <property type="entry name" value="PtuB"/>
    <property type="match status" value="1"/>
</dbReference>
<evidence type="ECO:0000313" key="1">
    <source>
        <dbReference type="EMBL" id="ARX34152.1"/>
    </source>
</evidence>
<gene>
    <name evidence="1" type="ORF">AM402_08295</name>
</gene>
<name>A0AAJ0YAI4_PROMI</name>
<dbReference type="RefSeq" id="WP_087726447.1">
    <property type="nucleotide sequence ID" value="NZ_BGKS01000024.1"/>
</dbReference>
<proteinExistence type="predicted"/>
<organism evidence="1 2">
    <name type="scientific">Proteus mirabilis</name>
    <dbReference type="NCBI Taxonomy" id="584"/>
    <lineage>
        <taxon>Bacteria</taxon>
        <taxon>Pseudomonadati</taxon>
        <taxon>Pseudomonadota</taxon>
        <taxon>Gammaproteobacteria</taxon>
        <taxon>Enterobacterales</taxon>
        <taxon>Morganellaceae</taxon>
        <taxon>Proteus</taxon>
    </lineage>
</organism>
<dbReference type="Proteomes" id="UP000195540">
    <property type="component" value="Chromosome"/>
</dbReference>
<dbReference type="NCBIfam" id="TIGR02646">
    <property type="entry name" value="retron system putative HNH endonuclease"/>
    <property type="match status" value="1"/>
</dbReference>
<accession>A0AAJ0YAI4</accession>
<sequence length="213" mass="24700">MRKLDRMLANSPQCLGNYSYLVNKWDDLTQKQMVWNELDKFQDKICVYCESVAEKGNGHIEHFFHKADARFTNLTFDWGNLFGCCSSNLHCGHYKDQILTGGVKRQYDPYALIKPDEEDPEDFLQFLESGKIKAKDGINDAMKERASKTITALNLDCSALNSSRENQIDRFKKRLLALTNIDDELLLTEEYNRIKIEAMNSFHRTALKQSLSW</sequence>
<dbReference type="Gene3D" id="1.10.30.50">
    <property type="match status" value="1"/>
</dbReference>
<reference evidence="1 2" key="1">
    <citation type="submission" date="2017-05" db="EMBL/GenBank/DDBJ databases">
        <title>Whole genome sequencing of Proteus mirabilis AR_0155.</title>
        <authorList>
            <person name="Conlan S."/>
            <person name="Thomas P.J."/>
            <person name="Mullikin J."/>
            <person name="Frank K.M."/>
            <person name="Segre J.A."/>
        </authorList>
    </citation>
    <scope>NUCLEOTIDE SEQUENCE [LARGE SCALE GENOMIC DNA]</scope>
    <source>
        <strain evidence="1 2">AR_0155</strain>
    </source>
</reference>
<dbReference type="EMBL" id="CP021694">
    <property type="protein sequence ID" value="ARX34152.1"/>
    <property type="molecule type" value="Genomic_DNA"/>
</dbReference>
<evidence type="ECO:0000313" key="2">
    <source>
        <dbReference type="Proteomes" id="UP000195540"/>
    </source>
</evidence>
<dbReference type="InterPro" id="IPR053575">
    <property type="entry name" value="Retron_Ec78_HNH_endo"/>
</dbReference>
<protein>
    <submittedName>
        <fullName evidence="1">TIGR02646 family protein</fullName>
    </submittedName>
</protein>